<reference evidence="13 14" key="1">
    <citation type="submission" date="2019-11" db="EMBL/GenBank/DDBJ databases">
        <title>Draft genome sequences of five Paenibacillus species of dairy origin.</title>
        <authorList>
            <person name="Olajide A.M."/>
            <person name="Chen S."/>
            <person name="Lapointe G."/>
        </authorList>
    </citation>
    <scope>NUCLEOTIDE SEQUENCE [LARGE SCALE GENOMIC DNA]</scope>
    <source>
        <strain evidence="13 14">12CR55</strain>
    </source>
</reference>
<feature type="binding site" evidence="9">
    <location>
        <position position="274"/>
    </location>
    <ligand>
        <name>glycerol</name>
        <dbReference type="ChEBI" id="CHEBI:17754"/>
    </ligand>
</feature>
<keyword evidence="2 9" id="KW-0479">Metal-binding</keyword>
<feature type="binding site" evidence="11">
    <location>
        <begin position="119"/>
        <end position="122"/>
    </location>
    <ligand>
        <name>NAD(+)</name>
        <dbReference type="ChEBI" id="CHEBI:57540"/>
    </ligand>
</feature>
<feature type="binding site" evidence="10">
    <location>
        <position position="124"/>
    </location>
    <ligand>
        <name>glycerol</name>
        <dbReference type="ChEBI" id="CHEBI:17754"/>
    </ligand>
</feature>
<dbReference type="PROSITE" id="PS00060">
    <property type="entry name" value="ADH_IRON_2"/>
    <property type="match status" value="1"/>
</dbReference>
<dbReference type="SUPFAM" id="SSF56796">
    <property type="entry name" value="Dehydroquinate synthase-like"/>
    <property type="match status" value="1"/>
</dbReference>
<keyword evidence="3" id="KW-0560">Oxidoreductase</keyword>
<protein>
    <recommendedName>
        <fullName evidence="7">Glycerol dehydrogenase</fullName>
        <ecNumber evidence="6">1.1.1.6</ecNumber>
    </recommendedName>
</protein>
<evidence type="ECO:0000256" key="9">
    <source>
        <dbReference type="PIRSR" id="PIRSR000112-1"/>
    </source>
</evidence>
<evidence type="ECO:0000256" key="6">
    <source>
        <dbReference type="ARBA" id="ARBA00039147"/>
    </source>
</evidence>
<dbReference type="CDD" id="cd08170">
    <property type="entry name" value="GlyDH"/>
    <property type="match status" value="1"/>
</dbReference>
<feature type="binding site" evidence="11">
    <location>
        <position position="130"/>
    </location>
    <ligand>
        <name>NAD(+)</name>
        <dbReference type="ChEBI" id="CHEBI:57540"/>
    </ligand>
</feature>
<feature type="binding site" evidence="11">
    <location>
        <begin position="97"/>
        <end position="101"/>
    </location>
    <ligand>
        <name>NAD(+)</name>
        <dbReference type="ChEBI" id="CHEBI:57540"/>
    </ligand>
</feature>
<comment type="cofactor">
    <cofactor evidence="9">
        <name>Zn(2+)</name>
        <dbReference type="ChEBI" id="CHEBI:29105"/>
    </cofactor>
    <text evidence="9">Binds 1 zinc ion per subunit.</text>
</comment>
<dbReference type="PIRSF" id="PIRSF000112">
    <property type="entry name" value="Glycerol_dehydrogenase"/>
    <property type="match status" value="1"/>
</dbReference>
<dbReference type="InterPro" id="IPR001670">
    <property type="entry name" value="ADH_Fe/GldA"/>
</dbReference>
<feature type="binding site" evidence="10">
    <location>
        <position position="274"/>
    </location>
    <ligand>
        <name>Zn(2+)</name>
        <dbReference type="ChEBI" id="CHEBI:29105"/>
        <note>catalytic</note>
    </ligand>
</feature>
<gene>
    <name evidence="13" type="ORF">GNP95_02775</name>
</gene>
<comment type="caution">
    <text evidence="13">The sequence shown here is derived from an EMBL/GenBank/DDBJ whole genome shotgun (WGS) entry which is preliminary data.</text>
</comment>
<feature type="binding site" evidence="11">
    <location>
        <position position="40"/>
    </location>
    <ligand>
        <name>NAD(+)</name>
        <dbReference type="ChEBI" id="CHEBI:57540"/>
    </ligand>
</feature>
<dbReference type="EC" id="1.1.1.6" evidence="6"/>
<feature type="domain" description="Alcohol dehydrogenase iron-type/glycerol dehydrogenase GldA" evidence="12">
    <location>
        <begin position="11"/>
        <end position="157"/>
    </location>
</feature>
<comment type="pathway">
    <text evidence="5">Polyol metabolism; glycerol fermentation; glycerone phosphate from glycerol (oxidative route): step 1/2.</text>
</comment>
<feature type="binding site" evidence="11">
    <location>
        <position position="134"/>
    </location>
    <ligand>
        <name>NAD(+)</name>
        <dbReference type="ChEBI" id="CHEBI:57540"/>
    </ligand>
</feature>
<proteinExistence type="inferred from homology"/>
<evidence type="ECO:0000256" key="7">
    <source>
        <dbReference type="ARBA" id="ARBA00040132"/>
    </source>
</evidence>
<evidence type="ECO:0000256" key="1">
    <source>
        <dbReference type="ARBA" id="ARBA00007358"/>
    </source>
</evidence>
<evidence type="ECO:0000259" key="12">
    <source>
        <dbReference type="Pfam" id="PF00465"/>
    </source>
</evidence>
<evidence type="ECO:0000256" key="8">
    <source>
        <dbReference type="ARBA" id="ARBA00049006"/>
    </source>
</evidence>
<organism evidence="13 14">
    <name type="scientific">Paenibacillus woosongensis</name>
    <dbReference type="NCBI Taxonomy" id="307580"/>
    <lineage>
        <taxon>Bacteria</taxon>
        <taxon>Bacillati</taxon>
        <taxon>Bacillota</taxon>
        <taxon>Bacilli</taxon>
        <taxon>Bacillales</taxon>
        <taxon>Paenibacillaceae</taxon>
        <taxon>Paenibacillus</taxon>
    </lineage>
</organism>
<dbReference type="InterPro" id="IPR016205">
    <property type="entry name" value="Glycerol_DH"/>
</dbReference>
<evidence type="ECO:0000256" key="2">
    <source>
        <dbReference type="ARBA" id="ARBA00022723"/>
    </source>
</evidence>
<evidence type="ECO:0000256" key="11">
    <source>
        <dbReference type="PIRSR" id="PIRSR000112-3"/>
    </source>
</evidence>
<evidence type="ECO:0000256" key="10">
    <source>
        <dbReference type="PIRSR" id="PIRSR000112-2"/>
    </source>
</evidence>
<dbReference type="AlphaFoldDB" id="A0A7X3CM95"/>
<keyword evidence="4 11" id="KW-0520">NAD</keyword>
<dbReference type="PANTHER" id="PTHR43616:SF5">
    <property type="entry name" value="GLYCEROL DEHYDROGENASE 1"/>
    <property type="match status" value="1"/>
</dbReference>
<name>A0A7X3CM95_9BACL</name>
<dbReference type="OrthoDB" id="5198708at2"/>
<keyword evidence="9" id="KW-0862">Zinc</keyword>
<dbReference type="PROSITE" id="PS00913">
    <property type="entry name" value="ADH_IRON_1"/>
    <property type="match status" value="1"/>
</dbReference>
<evidence type="ECO:0000256" key="4">
    <source>
        <dbReference type="ARBA" id="ARBA00023027"/>
    </source>
</evidence>
<feature type="binding site" evidence="9">
    <location>
        <position position="174"/>
    </location>
    <ligand>
        <name>glycerol</name>
        <dbReference type="ChEBI" id="CHEBI:17754"/>
    </ligand>
</feature>
<dbReference type="EMBL" id="WNZW01000001">
    <property type="protein sequence ID" value="MUG43932.1"/>
    <property type="molecule type" value="Genomic_DNA"/>
</dbReference>
<evidence type="ECO:0000313" key="14">
    <source>
        <dbReference type="Proteomes" id="UP000447876"/>
    </source>
</evidence>
<evidence type="ECO:0000256" key="3">
    <source>
        <dbReference type="ARBA" id="ARBA00023002"/>
    </source>
</evidence>
<dbReference type="PANTHER" id="PTHR43616">
    <property type="entry name" value="GLYCEROL DEHYDROGENASE"/>
    <property type="match status" value="1"/>
</dbReference>
<dbReference type="Pfam" id="PF00465">
    <property type="entry name" value="Fe-ADH"/>
    <property type="match status" value="1"/>
</dbReference>
<dbReference type="InterPro" id="IPR018211">
    <property type="entry name" value="ADH_Fe_CS"/>
</dbReference>
<comment type="similarity">
    <text evidence="1">Belongs to the iron-containing alcohol dehydrogenase family.</text>
</comment>
<dbReference type="Gene3D" id="1.20.1090.10">
    <property type="entry name" value="Dehydroquinate synthase-like - alpha domain"/>
    <property type="match status" value="1"/>
</dbReference>
<sequence>MKNNVKSITSPKKYITGKGLLASFNEYMQFFGDSAYIVCDEFILERARKEAGKSIEEGGNKAVFEKFNYECTKEEINRHRELARKAGANIIVGIGGGKTLDTAKATAYYEKLPVVIFPTIASTDAPCTALAVIYKKDGSFDEYLFLPSNPDIVLADTGILAAAPPRFFAAGIGDALATYFEARACYQSFGDNLALMKPSTTGLGLARLCYETLIENAVKAQRAVEQGVATKAVEDTIEATIYLSGVGAESGGLAAAHAIHNGMTAVPSLHKAQHGEKVTFGLLAQLVLENAPKEELETVIGIVKGVGLPLTLKDLGVTKFVEEEWRQVAEAACAEGDTMGNMPFPVTPDDVYSAIVAANAIAESYRNE</sequence>
<dbReference type="GO" id="GO:0046872">
    <property type="term" value="F:metal ion binding"/>
    <property type="evidence" value="ECO:0007669"/>
    <property type="project" value="UniProtKB-KW"/>
</dbReference>
<dbReference type="Gene3D" id="3.40.50.1970">
    <property type="match status" value="1"/>
</dbReference>
<evidence type="ECO:0000256" key="5">
    <source>
        <dbReference type="ARBA" id="ARBA00037918"/>
    </source>
</evidence>
<feature type="binding site" evidence="9">
    <location>
        <position position="257"/>
    </location>
    <ligand>
        <name>glycerol</name>
        <dbReference type="ChEBI" id="CHEBI:17754"/>
    </ligand>
</feature>
<comment type="catalytic activity">
    <reaction evidence="8">
        <text>glycerol + NAD(+) = dihydroxyacetone + NADH + H(+)</text>
        <dbReference type="Rhea" id="RHEA:13769"/>
        <dbReference type="ChEBI" id="CHEBI:15378"/>
        <dbReference type="ChEBI" id="CHEBI:16016"/>
        <dbReference type="ChEBI" id="CHEBI:17754"/>
        <dbReference type="ChEBI" id="CHEBI:57540"/>
        <dbReference type="ChEBI" id="CHEBI:57945"/>
        <dbReference type="EC" id="1.1.1.6"/>
    </reaction>
</comment>
<dbReference type="GO" id="GO:0008888">
    <property type="term" value="F:glycerol dehydrogenase (NAD+) activity"/>
    <property type="evidence" value="ECO:0007669"/>
    <property type="project" value="UniProtKB-EC"/>
</dbReference>
<evidence type="ECO:0000313" key="13">
    <source>
        <dbReference type="EMBL" id="MUG43932.1"/>
    </source>
</evidence>
<dbReference type="NCBIfam" id="NF006941">
    <property type="entry name" value="PRK09423.1"/>
    <property type="match status" value="1"/>
</dbReference>
<dbReference type="Proteomes" id="UP000447876">
    <property type="component" value="Unassembled WGS sequence"/>
</dbReference>
<feature type="binding site" evidence="11">
    <location>
        <position position="128"/>
    </location>
    <ligand>
        <name>NAD(+)</name>
        <dbReference type="ChEBI" id="CHEBI:57540"/>
    </ligand>
</feature>
<dbReference type="RefSeq" id="WP_155609370.1">
    <property type="nucleotide sequence ID" value="NZ_WNZW01000001.1"/>
</dbReference>
<accession>A0A7X3CM95</accession>